<evidence type="ECO:0008006" key="4">
    <source>
        <dbReference type="Google" id="ProtNLM"/>
    </source>
</evidence>
<feature type="signal peptide" evidence="1">
    <location>
        <begin position="1"/>
        <end position="28"/>
    </location>
</feature>
<dbReference type="Proteomes" id="UP000516349">
    <property type="component" value="Chromosome"/>
</dbReference>
<accession>A0A7H1NS43</accession>
<dbReference type="RefSeq" id="WP_203412854.1">
    <property type="nucleotide sequence ID" value="NZ_CP060244.1"/>
</dbReference>
<sequence length="123" mass="13808">MPTKDMMRFWVKKIALSGMVVVLLGCTAANQRSGEVAEVQSQYGQVVSIAQQYRAGEYGQPEPDSLPRLKRYQAQAYQDVLAFHDEVVKTKQISQEKKIKALRSIYVMKSYLAALGATSAYEQ</sequence>
<protein>
    <recommendedName>
        <fullName evidence="4">Lipoprotein</fullName>
    </recommendedName>
</protein>
<reference evidence="2 3" key="1">
    <citation type="submission" date="2020-08" db="EMBL/GenBank/DDBJ databases">
        <title>Complete genome sequence of Entomobacter blattae G55GP.</title>
        <authorList>
            <person name="Poehlein A."/>
            <person name="Guzman J."/>
            <person name="Daniel R."/>
            <person name="Vilcinskas A."/>
        </authorList>
    </citation>
    <scope>NUCLEOTIDE SEQUENCE [LARGE SCALE GENOMIC DNA]</scope>
    <source>
        <strain evidence="2 3">G55GP</strain>
    </source>
</reference>
<dbReference type="AlphaFoldDB" id="A0A7H1NS43"/>
<dbReference type="EMBL" id="CP060244">
    <property type="protein sequence ID" value="QNT78603.1"/>
    <property type="molecule type" value="Genomic_DNA"/>
</dbReference>
<gene>
    <name evidence="2" type="ORF">JGUZn3_13770</name>
</gene>
<feature type="chain" id="PRO_5028908661" description="Lipoprotein" evidence="1">
    <location>
        <begin position="29"/>
        <end position="123"/>
    </location>
</feature>
<keyword evidence="3" id="KW-1185">Reference proteome</keyword>
<dbReference type="PROSITE" id="PS51257">
    <property type="entry name" value="PROKAR_LIPOPROTEIN"/>
    <property type="match status" value="1"/>
</dbReference>
<evidence type="ECO:0000313" key="3">
    <source>
        <dbReference type="Proteomes" id="UP000516349"/>
    </source>
</evidence>
<name>A0A7H1NS43_9PROT</name>
<keyword evidence="1" id="KW-0732">Signal</keyword>
<evidence type="ECO:0000313" key="2">
    <source>
        <dbReference type="EMBL" id="QNT78603.1"/>
    </source>
</evidence>
<proteinExistence type="predicted"/>
<dbReference type="KEGG" id="ebla:JGUZn3_13770"/>
<organism evidence="2 3">
    <name type="scientific">Entomobacter blattae</name>
    <dbReference type="NCBI Taxonomy" id="2762277"/>
    <lineage>
        <taxon>Bacteria</taxon>
        <taxon>Pseudomonadati</taxon>
        <taxon>Pseudomonadota</taxon>
        <taxon>Alphaproteobacteria</taxon>
        <taxon>Acetobacterales</taxon>
        <taxon>Acetobacteraceae</taxon>
        <taxon>Entomobacter</taxon>
    </lineage>
</organism>
<evidence type="ECO:0000256" key="1">
    <source>
        <dbReference type="SAM" id="SignalP"/>
    </source>
</evidence>